<keyword evidence="1 2" id="KW-0732">Signal</keyword>
<dbReference type="Pfam" id="PF13416">
    <property type="entry name" value="SBP_bac_8"/>
    <property type="match status" value="1"/>
</dbReference>
<evidence type="ECO:0000313" key="4">
    <source>
        <dbReference type="Proteomes" id="UP001501237"/>
    </source>
</evidence>
<keyword evidence="4" id="KW-1185">Reference proteome</keyword>
<dbReference type="EMBL" id="BAAAUV010000002">
    <property type="protein sequence ID" value="GAA3196319.1"/>
    <property type="molecule type" value="Genomic_DNA"/>
</dbReference>
<feature type="chain" id="PRO_5046218172" evidence="2">
    <location>
        <begin position="19"/>
        <end position="384"/>
    </location>
</feature>
<accession>A0ABP6PYR3</accession>
<dbReference type="RefSeq" id="WP_344822000.1">
    <property type="nucleotide sequence ID" value="NZ_BAAAUV010000002.1"/>
</dbReference>
<protein>
    <submittedName>
        <fullName evidence="3">ABC transporter substrate-binding protein</fullName>
    </submittedName>
</protein>
<dbReference type="SUPFAM" id="SSF53850">
    <property type="entry name" value="Periplasmic binding protein-like II"/>
    <property type="match status" value="1"/>
</dbReference>
<gene>
    <name evidence="3" type="ORF">GCM10010468_06870</name>
</gene>
<proteinExistence type="predicted"/>
<sequence length="384" mass="41047">MTFLRAAAAASLALTLLAGCSDDPAPVPKVDPVRTAGAGEGAVSLVAPSGLVEGGGIDQSIDWVKPFEEKTGCQATVRLAGSGQEAYDLMARGGYDGGLVPPEFAGRLFAEKRIAAINTRLVSGFKGLDARFRGLVKKDDATFGVPYVWGANLLAYDPARTSAPGSWGAVFDPAESKDYKGEILWRDSPLTLGDAALYLKARKRSLKIKNPFELTAVQLEAAAELLRKQRPNVRELWREPSTAIEVFTAKDAVVGQGSAYEVDTLTRAGRPLTAASPKEGETAWLDSWTVAAQPAHPNCMYQWLDWTLTADVQAQVASWAGVAPVNEEACGLLRAGFCAAHRVGDRGYLERLNFVTPPMVDCGDGGKCAGWTEWQTAWTTVVGK</sequence>
<reference evidence="4" key="1">
    <citation type="journal article" date="2019" name="Int. J. Syst. Evol. Microbiol.">
        <title>The Global Catalogue of Microorganisms (GCM) 10K type strain sequencing project: providing services to taxonomists for standard genome sequencing and annotation.</title>
        <authorList>
            <consortium name="The Broad Institute Genomics Platform"/>
            <consortium name="The Broad Institute Genome Sequencing Center for Infectious Disease"/>
            <person name="Wu L."/>
            <person name="Ma J."/>
        </authorList>
    </citation>
    <scope>NUCLEOTIDE SEQUENCE [LARGE SCALE GENOMIC DNA]</scope>
    <source>
        <strain evidence="4">JCM 9377</strain>
    </source>
</reference>
<evidence type="ECO:0000256" key="1">
    <source>
        <dbReference type="ARBA" id="ARBA00022729"/>
    </source>
</evidence>
<evidence type="ECO:0000256" key="2">
    <source>
        <dbReference type="SAM" id="SignalP"/>
    </source>
</evidence>
<dbReference type="Gene3D" id="3.40.190.10">
    <property type="entry name" value="Periplasmic binding protein-like II"/>
    <property type="match status" value="2"/>
</dbReference>
<dbReference type="PANTHER" id="PTHR30222:SF18">
    <property type="entry name" value="BIFUNCTIONAL POLYHYDROXYBUTYRATE SYNTHASE _ ABC TRANSPORTER PERIPLASMIC BINDING PROTEIN-RELATED"/>
    <property type="match status" value="1"/>
</dbReference>
<dbReference type="PANTHER" id="PTHR30222">
    <property type="entry name" value="SPERMIDINE/PUTRESCINE-BINDING PERIPLASMIC PROTEIN"/>
    <property type="match status" value="1"/>
</dbReference>
<feature type="signal peptide" evidence="2">
    <location>
        <begin position="1"/>
        <end position="18"/>
    </location>
</feature>
<dbReference type="Proteomes" id="UP001501237">
    <property type="component" value="Unassembled WGS sequence"/>
</dbReference>
<name>A0ABP6PYR3_9ACTN</name>
<comment type="caution">
    <text evidence="3">The sequence shown here is derived from an EMBL/GenBank/DDBJ whole genome shotgun (WGS) entry which is preliminary data.</text>
</comment>
<evidence type="ECO:0000313" key="3">
    <source>
        <dbReference type="EMBL" id="GAA3196319.1"/>
    </source>
</evidence>
<dbReference type="PROSITE" id="PS51257">
    <property type="entry name" value="PROKAR_LIPOPROTEIN"/>
    <property type="match status" value="1"/>
</dbReference>
<dbReference type="InterPro" id="IPR006059">
    <property type="entry name" value="SBP"/>
</dbReference>
<organism evidence="3 4">
    <name type="scientific">Actinocorallia longicatena</name>
    <dbReference type="NCBI Taxonomy" id="111803"/>
    <lineage>
        <taxon>Bacteria</taxon>
        <taxon>Bacillati</taxon>
        <taxon>Actinomycetota</taxon>
        <taxon>Actinomycetes</taxon>
        <taxon>Streptosporangiales</taxon>
        <taxon>Thermomonosporaceae</taxon>
        <taxon>Actinocorallia</taxon>
    </lineage>
</organism>